<dbReference type="Proteomes" id="UP001080333">
    <property type="component" value="Unassembled WGS sequence"/>
</dbReference>
<dbReference type="Pfam" id="PF03009">
    <property type="entry name" value="GDPD"/>
    <property type="match status" value="1"/>
</dbReference>
<evidence type="ECO:0000313" key="5">
    <source>
        <dbReference type="Proteomes" id="UP001242903"/>
    </source>
</evidence>
<dbReference type="AlphaFoldDB" id="A0A9X3E9C3"/>
<dbReference type="EMBL" id="QVOQ01000015">
    <property type="protein sequence ID" value="MCX7578961.1"/>
    <property type="molecule type" value="Genomic_DNA"/>
</dbReference>
<dbReference type="SUPFAM" id="SSF51695">
    <property type="entry name" value="PLC-like phosphodiesterases"/>
    <property type="match status" value="1"/>
</dbReference>
<dbReference type="RefSeq" id="WP_114667585.1">
    <property type="nucleotide sequence ID" value="NZ_BMBR01000017.1"/>
</dbReference>
<comment type="caution">
    <text evidence="2">The sequence shown here is derived from an EMBL/GenBank/DDBJ whole genome shotgun (WGS) entry which is preliminary data.</text>
</comment>
<dbReference type="PROSITE" id="PS51704">
    <property type="entry name" value="GP_PDE"/>
    <property type="match status" value="1"/>
</dbReference>
<dbReference type="PANTHER" id="PTHR46211">
    <property type="entry name" value="GLYCEROPHOSPHORYL DIESTER PHOSPHODIESTERASE"/>
    <property type="match status" value="1"/>
</dbReference>
<evidence type="ECO:0000313" key="2">
    <source>
        <dbReference type="EMBL" id="MCX7578961.1"/>
    </source>
</evidence>
<name>A0A9X3E9C3_9LACO</name>
<dbReference type="InterPro" id="IPR017946">
    <property type="entry name" value="PLC-like_Pdiesterase_TIM-brl"/>
</dbReference>
<evidence type="ECO:0000313" key="4">
    <source>
        <dbReference type="Proteomes" id="UP001080333"/>
    </source>
</evidence>
<feature type="domain" description="GP-PDE" evidence="1">
    <location>
        <begin position="3"/>
        <end position="233"/>
    </location>
</feature>
<proteinExistence type="predicted"/>
<dbReference type="GeneID" id="97230367"/>
<protein>
    <submittedName>
        <fullName evidence="2 3">Glycerophosphodiester phosphodiesterase</fullName>
    </submittedName>
</protein>
<evidence type="ECO:0000313" key="3">
    <source>
        <dbReference type="EMBL" id="MDM7647230.1"/>
    </source>
</evidence>
<dbReference type="GO" id="GO:0006629">
    <property type="term" value="P:lipid metabolic process"/>
    <property type="evidence" value="ECO:0007669"/>
    <property type="project" value="InterPro"/>
</dbReference>
<dbReference type="InterPro" id="IPR030395">
    <property type="entry name" value="GP_PDE_dom"/>
</dbReference>
<dbReference type="EMBL" id="JAUCAQ010000023">
    <property type="protein sequence ID" value="MDM7647230.1"/>
    <property type="molecule type" value="Genomic_DNA"/>
</dbReference>
<keyword evidence="5" id="KW-1185">Reference proteome</keyword>
<dbReference type="Proteomes" id="UP001242903">
    <property type="component" value="Unassembled WGS sequence"/>
</dbReference>
<reference evidence="3 5" key="2">
    <citation type="submission" date="2023-06" db="EMBL/GenBank/DDBJ databases">
        <title>Draft Genome Sequences of lactic acid bacteria strains isolated from fermented milk products.</title>
        <authorList>
            <person name="Elcheninov A.G."/>
            <person name="Klyukina A."/>
            <person name="Zayulina K.S."/>
            <person name="Gavirova L.A."/>
            <person name="Shcherbakova P.A."/>
            <person name="Shestakov A.I."/>
            <person name="Kublanov I.V."/>
            <person name="Kochetkova T.V."/>
        </authorList>
    </citation>
    <scope>NUCLEOTIDE SEQUENCE [LARGE SCALE GENOMIC DNA]</scope>
    <source>
        <strain evidence="3 5">TOM.81</strain>
    </source>
</reference>
<dbReference type="PANTHER" id="PTHR46211:SF1">
    <property type="entry name" value="GLYCEROPHOSPHODIESTER PHOSPHODIESTERASE, CYTOPLASMIC"/>
    <property type="match status" value="1"/>
</dbReference>
<reference evidence="2" key="1">
    <citation type="submission" date="2018-08" db="EMBL/GenBank/DDBJ databases">
        <title>Draft genome sequences of Leuconostoc spp. and Weissella spp. with biocontrol potential.</title>
        <authorList>
            <person name="Lo R."/>
            <person name="Ho V.T.T."/>
            <person name="Turner M.S."/>
        </authorList>
    </citation>
    <scope>NUCLEOTIDE SEQUENCE</scope>
    <source>
        <strain evidence="2">156</strain>
    </source>
</reference>
<sequence length="237" mass="27131">MATTVFGHRGIPEKYIENSISGFKYLAEHGEAVEFDVHLTKDLIPVIMHDEKIDRTTNGSGYIKDFNYEALKSFHLINDVNREQQVGKIESIPKLDDVLSVFNDTQIQLNIELKTDNFDYLGIEQIVLNTVQHFHFNRPVIFSSFNINTLDRLYAIDQSLNLAYLSEQPVNDFPHFMQDHHLNALHPSVESLQGGNVVQRIWTVNDDNVLDKLLDFGVAGIFTDNFVHAIKTRNCRG</sequence>
<dbReference type="Gene3D" id="3.20.20.190">
    <property type="entry name" value="Phosphatidylinositol (PI) phosphodiesterase"/>
    <property type="match status" value="1"/>
</dbReference>
<gene>
    <name evidence="2" type="ORF">D0502_06160</name>
    <name evidence="3" type="ORF">QUE93_09410</name>
</gene>
<evidence type="ECO:0000259" key="1">
    <source>
        <dbReference type="PROSITE" id="PS51704"/>
    </source>
</evidence>
<accession>A0A9X3E9C3</accession>
<organism evidence="2 4">
    <name type="scientific">Leuconostoc falkenbergense</name>
    <dbReference type="NCBI Taxonomy" id="2766470"/>
    <lineage>
        <taxon>Bacteria</taxon>
        <taxon>Bacillati</taxon>
        <taxon>Bacillota</taxon>
        <taxon>Bacilli</taxon>
        <taxon>Lactobacillales</taxon>
        <taxon>Lactobacillaceae</taxon>
        <taxon>Leuconostoc</taxon>
    </lineage>
</organism>
<dbReference type="GO" id="GO:0008081">
    <property type="term" value="F:phosphoric diester hydrolase activity"/>
    <property type="evidence" value="ECO:0007669"/>
    <property type="project" value="InterPro"/>
</dbReference>